<dbReference type="eggNOG" id="KOG2817">
    <property type="taxonomic scope" value="Eukaryota"/>
</dbReference>
<dbReference type="PROSITE" id="PS50897">
    <property type="entry name" value="CTLH"/>
    <property type="match status" value="1"/>
</dbReference>
<dbReference type="InterPro" id="IPR006595">
    <property type="entry name" value="CTLH_C"/>
</dbReference>
<dbReference type="InterPro" id="IPR024964">
    <property type="entry name" value="CTLH/CRA"/>
</dbReference>
<dbReference type="Pfam" id="PF10607">
    <property type="entry name" value="CTLH"/>
    <property type="match status" value="1"/>
</dbReference>
<name>H3GQF7_PHYRM</name>
<accession>H3GQF7</accession>
<feature type="compositionally biased region" description="Polar residues" evidence="1">
    <location>
        <begin position="93"/>
        <end position="103"/>
    </location>
</feature>
<evidence type="ECO:0000313" key="4">
    <source>
        <dbReference type="Proteomes" id="UP000005238"/>
    </source>
</evidence>
<sequence>MQAFEEESKRVLKKQRLCVAQIDLQLDELLTHVETTKQQLEERQQQLCRKKNRHLEDAPSSSAGEGEEGSQDSNSNNAATETSTFNDRDKTTSSDGAEMTSNADDAEAKQGDVAVEEQDNETEYIVRDFIRRVRQLNVEKSVASELKAIHVLLSKYSKQIDKVCRTNEMDQKLVCRLVAEYLYQDGQIEAADVMCKVNVEAELELPPTYRECFIELHQILKAIKERDMQPALDWARKHRKELGRLDIDIEFELVRLKYVDILESSPDMMDAVNFANRELPYFHQTHAEDTKLADWSSMEELPRFSYNMTRRFKCPTCPVEQTESETRKLYF</sequence>
<feature type="domain" description="CTLH" evidence="2">
    <location>
        <begin position="213"/>
        <end position="269"/>
    </location>
</feature>
<dbReference type="EMBL" id="DS566033">
    <property type="status" value="NOT_ANNOTATED_CDS"/>
    <property type="molecule type" value="Genomic_DNA"/>
</dbReference>
<dbReference type="VEuPathDB" id="FungiDB:KRP23_14508"/>
<dbReference type="AlphaFoldDB" id="H3GQF7"/>
<organism evidence="3 4">
    <name type="scientific">Phytophthora ramorum</name>
    <name type="common">Sudden oak death agent</name>
    <dbReference type="NCBI Taxonomy" id="164328"/>
    <lineage>
        <taxon>Eukaryota</taxon>
        <taxon>Sar</taxon>
        <taxon>Stramenopiles</taxon>
        <taxon>Oomycota</taxon>
        <taxon>Peronosporomycetes</taxon>
        <taxon>Peronosporales</taxon>
        <taxon>Peronosporaceae</taxon>
        <taxon>Phytophthora</taxon>
    </lineage>
</organism>
<reference evidence="4" key="1">
    <citation type="journal article" date="2006" name="Science">
        <title>Phytophthora genome sequences uncover evolutionary origins and mechanisms of pathogenesis.</title>
        <authorList>
            <person name="Tyler B.M."/>
            <person name="Tripathy S."/>
            <person name="Zhang X."/>
            <person name="Dehal P."/>
            <person name="Jiang R.H."/>
            <person name="Aerts A."/>
            <person name="Arredondo F.D."/>
            <person name="Baxter L."/>
            <person name="Bensasson D."/>
            <person name="Beynon J.L."/>
            <person name="Chapman J."/>
            <person name="Damasceno C.M."/>
            <person name="Dorrance A.E."/>
            <person name="Dou D."/>
            <person name="Dickerman A.W."/>
            <person name="Dubchak I.L."/>
            <person name="Garbelotto M."/>
            <person name="Gijzen M."/>
            <person name="Gordon S.G."/>
            <person name="Govers F."/>
            <person name="Grunwald N.J."/>
            <person name="Huang W."/>
            <person name="Ivors K.L."/>
            <person name="Jones R.W."/>
            <person name="Kamoun S."/>
            <person name="Krampis K."/>
            <person name="Lamour K.H."/>
            <person name="Lee M.K."/>
            <person name="McDonald W.H."/>
            <person name="Medina M."/>
            <person name="Meijer H.J."/>
            <person name="Nordberg E.K."/>
            <person name="Maclean D.J."/>
            <person name="Ospina-Giraldo M.D."/>
            <person name="Morris P.F."/>
            <person name="Phuntumart V."/>
            <person name="Putnam N.H."/>
            <person name="Rash S."/>
            <person name="Rose J.K."/>
            <person name="Sakihama Y."/>
            <person name="Salamov A.A."/>
            <person name="Savidor A."/>
            <person name="Scheuring C.F."/>
            <person name="Smith B.M."/>
            <person name="Sobral B.W."/>
            <person name="Terry A."/>
            <person name="Torto-Alalibo T.A."/>
            <person name="Win J."/>
            <person name="Xu Z."/>
            <person name="Zhang H."/>
            <person name="Grigoriev I.V."/>
            <person name="Rokhsar D.S."/>
            <person name="Boore J.L."/>
        </authorList>
    </citation>
    <scope>NUCLEOTIDE SEQUENCE [LARGE SCALE GENOMIC DNA]</scope>
    <source>
        <strain evidence="4">Pr102</strain>
    </source>
</reference>
<dbReference type="GO" id="GO:0004842">
    <property type="term" value="F:ubiquitin-protein transferase activity"/>
    <property type="evidence" value="ECO:0007669"/>
    <property type="project" value="InterPro"/>
</dbReference>
<dbReference type="HOGENOM" id="CLU_020227_1_1_1"/>
<feature type="compositionally biased region" description="Polar residues" evidence="1">
    <location>
        <begin position="71"/>
        <end position="85"/>
    </location>
</feature>
<dbReference type="OMA" id="XAVNFAN"/>
<feature type="region of interest" description="Disordered" evidence="1">
    <location>
        <begin position="44"/>
        <end position="117"/>
    </location>
</feature>
<dbReference type="STRING" id="164328.H3GQF7"/>
<evidence type="ECO:0000256" key="1">
    <source>
        <dbReference type="SAM" id="MobiDB-lite"/>
    </source>
</evidence>
<dbReference type="VEuPathDB" id="FungiDB:KRP22_4350"/>
<dbReference type="PANTHER" id="PTHR12170">
    <property type="entry name" value="MACROPHAGE ERYTHROBLAST ATTACHER-RELATED"/>
    <property type="match status" value="1"/>
</dbReference>
<dbReference type="EnsemblProtists" id="Phyra79024">
    <property type="protein sequence ID" value="Phyra79024"/>
    <property type="gene ID" value="Phyra79024"/>
</dbReference>
<evidence type="ECO:0000259" key="2">
    <source>
        <dbReference type="PROSITE" id="PS50897"/>
    </source>
</evidence>
<protein>
    <recommendedName>
        <fullName evidence="2">CTLH domain-containing protein</fullName>
    </recommendedName>
</protein>
<keyword evidence="4" id="KW-1185">Reference proteome</keyword>
<dbReference type="GO" id="GO:0043161">
    <property type="term" value="P:proteasome-mediated ubiquitin-dependent protein catabolic process"/>
    <property type="evidence" value="ECO:0007669"/>
    <property type="project" value="InterPro"/>
</dbReference>
<reference evidence="3" key="2">
    <citation type="submission" date="2015-06" db="UniProtKB">
        <authorList>
            <consortium name="EnsemblProtists"/>
        </authorList>
    </citation>
    <scope>IDENTIFICATION</scope>
    <source>
        <strain evidence="3">Pr102</strain>
    </source>
</reference>
<dbReference type="InParanoid" id="H3GQF7"/>
<evidence type="ECO:0000313" key="3">
    <source>
        <dbReference type="EnsemblProtists" id="Phyra79024"/>
    </source>
</evidence>
<dbReference type="PANTHER" id="PTHR12170:SF3">
    <property type="entry name" value="GH10162P"/>
    <property type="match status" value="1"/>
</dbReference>
<dbReference type="InterPro" id="IPR045098">
    <property type="entry name" value="Fyv10_fam"/>
</dbReference>
<proteinExistence type="predicted"/>
<dbReference type="Proteomes" id="UP000005238">
    <property type="component" value="Unassembled WGS sequence"/>
</dbReference>